<dbReference type="KEGG" id="vcn:VOLCADRAFT_86366"/>
<evidence type="ECO:0000313" key="3">
    <source>
        <dbReference type="Proteomes" id="UP000001058"/>
    </source>
</evidence>
<feature type="compositionally biased region" description="Polar residues" evidence="1">
    <location>
        <begin position="238"/>
        <end position="259"/>
    </location>
</feature>
<feature type="region of interest" description="Disordered" evidence="1">
    <location>
        <begin position="281"/>
        <end position="321"/>
    </location>
</feature>
<dbReference type="RefSeq" id="XP_002945910.1">
    <property type="nucleotide sequence ID" value="XM_002945864.1"/>
</dbReference>
<feature type="region of interest" description="Disordered" evidence="1">
    <location>
        <begin position="656"/>
        <end position="684"/>
    </location>
</feature>
<feature type="region of interest" description="Disordered" evidence="1">
    <location>
        <begin position="167"/>
        <end position="263"/>
    </location>
</feature>
<keyword evidence="3" id="KW-1185">Reference proteome</keyword>
<feature type="compositionally biased region" description="Basic residues" evidence="1">
    <location>
        <begin position="674"/>
        <end position="684"/>
    </location>
</feature>
<dbReference type="GeneID" id="9621865"/>
<gene>
    <name evidence="2" type="ORF">VOLCADRAFT_86366</name>
</gene>
<dbReference type="Gene3D" id="1.25.70.10">
    <property type="entry name" value="Transcription termination factor 3, mitochondrial"/>
    <property type="match status" value="1"/>
</dbReference>
<reference evidence="2 3" key="1">
    <citation type="journal article" date="2010" name="Science">
        <title>Genomic analysis of organismal complexity in the multicellular green alga Volvox carteri.</title>
        <authorList>
            <person name="Prochnik S.E."/>
            <person name="Umen J."/>
            <person name="Nedelcu A.M."/>
            <person name="Hallmann A."/>
            <person name="Miller S.M."/>
            <person name="Nishii I."/>
            <person name="Ferris P."/>
            <person name="Kuo A."/>
            <person name="Mitros T."/>
            <person name="Fritz-Laylin L.K."/>
            <person name="Hellsten U."/>
            <person name="Chapman J."/>
            <person name="Simakov O."/>
            <person name="Rensing S.A."/>
            <person name="Terry A."/>
            <person name="Pangilinan J."/>
            <person name="Kapitonov V."/>
            <person name="Jurka J."/>
            <person name="Salamov A."/>
            <person name="Shapiro H."/>
            <person name="Schmutz J."/>
            <person name="Grimwood J."/>
            <person name="Lindquist E."/>
            <person name="Lucas S."/>
            <person name="Grigoriev I.V."/>
            <person name="Schmitt R."/>
            <person name="Kirk D."/>
            <person name="Rokhsar D.S."/>
        </authorList>
    </citation>
    <scope>NUCLEOTIDE SEQUENCE [LARGE SCALE GENOMIC DNA]</scope>
    <source>
        <strain evidence="3">f. Nagariensis / Eve</strain>
    </source>
</reference>
<dbReference type="EMBL" id="GL378323">
    <property type="protein sequence ID" value="EFJ52905.1"/>
    <property type="molecule type" value="Genomic_DNA"/>
</dbReference>
<organism evidence="3">
    <name type="scientific">Volvox carteri f. nagariensis</name>
    <dbReference type="NCBI Taxonomy" id="3068"/>
    <lineage>
        <taxon>Eukaryota</taxon>
        <taxon>Viridiplantae</taxon>
        <taxon>Chlorophyta</taxon>
        <taxon>core chlorophytes</taxon>
        <taxon>Chlorophyceae</taxon>
        <taxon>CS clade</taxon>
        <taxon>Chlamydomonadales</taxon>
        <taxon>Volvocaceae</taxon>
        <taxon>Volvox</taxon>
    </lineage>
</organism>
<sequence length="684" mass="72842">MSTRVSCSLGSWVRLAGGGRALRLACAAKGSAQLKVEPLPVVNEQEHLQRSLDLGPAFKQAPAFEYVAVAFRSQPRSKRNKVQQRGVTANTKHQGGIKKIFGKVDDGQAYRTLEMVSGDRRLLFESTEGGGNATAASGAIKQHESAALLGNTDASTATADTVKTPANPVRTRRRADRQLAKLKQPGPRAYTSPGTAARTLESRRNSFRPVASRMAPAAAECPLRQGNPADASRVPSWPDTTNPSDEQPTQTTVNVPDRTSNMRDAAIPVSVSRLHHLASTDTSIGQQQEPKQPIPPQTSHSQQERKHPQPSPQRRAAARHSQRVVAAAAGVDILAADARAVAGERLAAAAALLQMPVKELHRYRGFCSELRALELSPAALAALCGVLVQDLGLAPPQLCAVLLRQPHVLRVPPGVLARRGAALALELQLPPPLGPGGGGPLAAIVVAVPDVLLRRSEFAGTTAALAEALVLPPADALALLCGEPQLLRHQPGFFALSVAQLREQLGLSPAAAAALAAAEPQLLSVSPGVLHANGALLRSRLQLQPEQLAEMAARAPELLIRSPGVLRAVVQRLTAVLSHSAAWREALPRLLASPRNLAVALSFGSDRYDRLEYLAATGRDRIMSFKEGLSLSAEEFQEVFPEYLYNDWRKAVAPQAQPARVSHHTHGAPAHLHAPSHARSTRTG</sequence>
<dbReference type="Proteomes" id="UP000001058">
    <property type="component" value="Unassembled WGS sequence"/>
</dbReference>
<protein>
    <submittedName>
        <fullName evidence="2">Uncharacterized protein</fullName>
    </submittedName>
</protein>
<evidence type="ECO:0000313" key="2">
    <source>
        <dbReference type="EMBL" id="EFJ52905.1"/>
    </source>
</evidence>
<dbReference type="InParanoid" id="D8TIK8"/>
<accession>D8TIK8</accession>
<evidence type="ECO:0000256" key="1">
    <source>
        <dbReference type="SAM" id="MobiDB-lite"/>
    </source>
</evidence>
<dbReference type="AlphaFoldDB" id="D8TIK8"/>
<dbReference type="InterPro" id="IPR038538">
    <property type="entry name" value="MTERF_sf"/>
</dbReference>
<dbReference type="OrthoDB" id="549031at2759"/>
<name>D8TIK8_VOLCA</name>
<proteinExistence type="predicted"/>